<sequence length="447" mass="49513">MTTPPSKKLLTDELDKQTIDTLEPFLKNAVAEIGTFGGRYYTIPGLEGKASLNAFYAKAEELIKKTPGTPTKGRAILNTLVKLDTDGNTALGQKTNILIIFLTSIKQFLGNFFYNKKDILAALNNTVTSWDKPPKTGPSGAPASSKPEARARKALVASRIEDLQRAYMNKEAIESALVPEEITKEEFDAYYEERTPKRNPPALGTSSPKARAPQEKEKEKEKEKEIEVEPTLTIPKVIPNGPLLITKAKGNLNQREVGKENGCTEYSVAFLEKEPASIYSATDIKNLLKRDLGIVKGRNAEALEVLTNHPKLQMTTVDGVPTDLSTNLVLGNVDPAFFEGLNALRASDSSRPPQELLQNHLQKIFDKKKVHGFVLTTGAESFAIRFPKNGTVEFFDSHGDADQRSPSTVFTFARENAAKYIAEMVYNRAQFHIEEYPVLEIFPVLLK</sequence>
<dbReference type="AlphaFoldDB" id="A0A090D1B8"/>
<accession>A0A090D1B8</accession>
<feature type="region of interest" description="Disordered" evidence="1">
    <location>
        <begin position="194"/>
        <end position="228"/>
    </location>
</feature>
<evidence type="ECO:0000313" key="3">
    <source>
        <dbReference type="Proteomes" id="UP000031552"/>
    </source>
</evidence>
<dbReference type="STRING" id="1437425.CSEC_0615"/>
<dbReference type="RefSeq" id="WP_041016939.1">
    <property type="nucleotide sequence ID" value="NZ_CCEJ010000003.1"/>
</dbReference>
<organism evidence="2 3">
    <name type="scientific">Candidatus Criblamydia sequanensis CRIB-18</name>
    <dbReference type="NCBI Taxonomy" id="1437425"/>
    <lineage>
        <taxon>Bacteria</taxon>
        <taxon>Pseudomonadati</taxon>
        <taxon>Chlamydiota</taxon>
        <taxon>Chlamydiia</taxon>
        <taxon>Parachlamydiales</taxon>
        <taxon>Candidatus Criblamydiaceae</taxon>
        <taxon>Candidatus Criblamydia</taxon>
    </lineage>
</organism>
<reference evidence="2" key="2">
    <citation type="submission" date="2014-09" db="EMBL/GenBank/DDBJ databases">
        <title>Criblamydia sequanensis harbors a mega-plasmid encoding arsenite resistance.</title>
        <authorList>
            <person name="Bertelli C."/>
            <person name="Goesmann A."/>
            <person name="Greub G."/>
        </authorList>
    </citation>
    <scope>NUCLEOTIDE SEQUENCE [LARGE SCALE GENOMIC DNA]</scope>
    <source>
        <strain evidence="2">CRIB-18</strain>
    </source>
</reference>
<dbReference type="EMBL" id="CCEJ010000003">
    <property type="protein sequence ID" value="CDR33448.1"/>
    <property type="molecule type" value="Genomic_DNA"/>
</dbReference>
<evidence type="ECO:0000256" key="1">
    <source>
        <dbReference type="SAM" id="MobiDB-lite"/>
    </source>
</evidence>
<feature type="compositionally biased region" description="Basic and acidic residues" evidence="1">
    <location>
        <begin position="212"/>
        <end position="227"/>
    </location>
</feature>
<evidence type="ECO:0000313" key="2">
    <source>
        <dbReference type="EMBL" id="CDR33448.1"/>
    </source>
</evidence>
<dbReference type="Proteomes" id="UP000031552">
    <property type="component" value="Unassembled WGS sequence"/>
</dbReference>
<proteinExistence type="predicted"/>
<reference evidence="2" key="1">
    <citation type="submission" date="2013-12" db="EMBL/GenBank/DDBJ databases">
        <authorList>
            <person name="Linke B."/>
        </authorList>
    </citation>
    <scope>NUCLEOTIDE SEQUENCE [LARGE SCALE GENOMIC DNA]</scope>
    <source>
        <strain evidence="2">CRIB-18</strain>
    </source>
</reference>
<comment type="caution">
    <text evidence="2">The sequence shown here is derived from an EMBL/GenBank/DDBJ whole genome shotgun (WGS) entry which is preliminary data.</text>
</comment>
<feature type="region of interest" description="Disordered" evidence="1">
    <location>
        <begin position="128"/>
        <end position="150"/>
    </location>
</feature>
<name>A0A090D1B8_9BACT</name>
<gene>
    <name evidence="2" type="ORF">CSEC_0615</name>
</gene>
<protein>
    <submittedName>
        <fullName evidence="2">Uncharacterized protein</fullName>
    </submittedName>
</protein>
<keyword evidence="3" id="KW-1185">Reference proteome</keyword>